<dbReference type="AlphaFoldDB" id="A0A7C8FQR7"/>
<evidence type="ECO:0000256" key="5">
    <source>
        <dbReference type="PIRSR" id="PIRSR000097-2"/>
    </source>
</evidence>
<evidence type="ECO:0000313" key="10">
    <source>
        <dbReference type="Proteomes" id="UP000481339"/>
    </source>
</evidence>
<dbReference type="InterPro" id="IPR023210">
    <property type="entry name" value="NADP_OxRdtase_dom"/>
</dbReference>
<dbReference type="SUPFAM" id="SSF51430">
    <property type="entry name" value="NAD(P)-linked oxidoreductase"/>
    <property type="match status" value="1"/>
</dbReference>
<evidence type="ECO:0000256" key="6">
    <source>
        <dbReference type="PIRSR" id="PIRSR000097-3"/>
    </source>
</evidence>
<keyword evidence="3" id="KW-0560">Oxidoreductase</keyword>
<evidence type="ECO:0000256" key="4">
    <source>
        <dbReference type="PIRSR" id="PIRSR000097-1"/>
    </source>
</evidence>
<dbReference type="EMBL" id="WBKA01000005">
    <property type="protein sequence ID" value="KAB1631737.1"/>
    <property type="molecule type" value="Genomic_DNA"/>
</dbReference>
<feature type="site" description="Lowers pKa of active site Tyr" evidence="6">
    <location>
        <position position="90"/>
    </location>
</feature>
<dbReference type="InterPro" id="IPR018170">
    <property type="entry name" value="Aldo/ket_reductase_CS"/>
</dbReference>
<feature type="active site" description="Proton donor" evidence="4">
    <location>
        <position position="65"/>
    </location>
</feature>
<feature type="domain" description="NADP-dependent oxidoreductase" evidence="8">
    <location>
        <begin position="32"/>
        <end position="276"/>
    </location>
</feature>
<dbReference type="PIRSF" id="PIRSF000097">
    <property type="entry name" value="AKR"/>
    <property type="match status" value="1"/>
</dbReference>
<keyword evidence="10" id="KW-1185">Reference proteome</keyword>
<dbReference type="RefSeq" id="WP_158036590.1">
    <property type="nucleotide sequence ID" value="NZ_BAAAZV010000011.1"/>
</dbReference>
<dbReference type="FunFam" id="3.20.20.100:FF:000015">
    <property type="entry name" value="Oxidoreductase, aldo/keto reductase family"/>
    <property type="match status" value="1"/>
</dbReference>
<feature type="region of interest" description="Disordered" evidence="7">
    <location>
        <begin position="1"/>
        <end position="20"/>
    </location>
</feature>
<dbReference type="InterPro" id="IPR036812">
    <property type="entry name" value="NAD(P)_OxRdtase_dom_sf"/>
</dbReference>
<keyword evidence="2" id="KW-0521">NADP</keyword>
<dbReference type="PROSITE" id="PS00798">
    <property type="entry name" value="ALDOKETO_REDUCTASE_1"/>
    <property type="match status" value="1"/>
</dbReference>
<feature type="compositionally biased region" description="Low complexity" evidence="7">
    <location>
        <begin position="1"/>
        <end position="19"/>
    </location>
</feature>
<evidence type="ECO:0000256" key="7">
    <source>
        <dbReference type="SAM" id="MobiDB-lite"/>
    </source>
</evidence>
<organism evidence="9 10">
    <name type="scientific">Pseudoclavibacter caeni</name>
    <dbReference type="NCBI Taxonomy" id="908846"/>
    <lineage>
        <taxon>Bacteria</taxon>
        <taxon>Bacillati</taxon>
        <taxon>Actinomycetota</taxon>
        <taxon>Actinomycetes</taxon>
        <taxon>Micrococcales</taxon>
        <taxon>Microbacteriaceae</taxon>
        <taxon>Pseudoclavibacter</taxon>
    </lineage>
</organism>
<dbReference type="PANTHER" id="PTHR43827:SF3">
    <property type="entry name" value="NADP-DEPENDENT OXIDOREDUCTASE DOMAIN-CONTAINING PROTEIN"/>
    <property type="match status" value="1"/>
</dbReference>
<evidence type="ECO:0000259" key="8">
    <source>
        <dbReference type="Pfam" id="PF00248"/>
    </source>
</evidence>
<dbReference type="Gene3D" id="3.20.20.100">
    <property type="entry name" value="NADP-dependent oxidoreductase domain"/>
    <property type="match status" value="1"/>
</dbReference>
<evidence type="ECO:0000256" key="2">
    <source>
        <dbReference type="ARBA" id="ARBA00022857"/>
    </source>
</evidence>
<sequence>MSTHGTASPTTPSSPVDVPQLTLSDGHALPAIGLGTYRLRGAAGADAVARAIRTGYRLIDSAFSYENEGAVGAGVRDSDVDRSEITVTSKLPGRHHAYDQALAAIEESVYRMGIGPIDLMLVHWPNPLAGRYVEAWQALLEARERGLVRSIGVSNFLPEHLERIIAATGVAPVVDQIEIHPRFPQDEAVRWNADHGIRTEAWSPLGRASGILADPVLQAIAREHGRTVAQIVLRWHVQRGVVPIPKAASPDRQRENLAVFDFALSESDLARIAELARPDGRLKGQDPATYEEF</sequence>
<proteinExistence type="inferred from homology"/>
<name>A0A7C8FQR7_9MICO</name>
<accession>A0A7C8FQR7</accession>
<dbReference type="InterPro" id="IPR020471">
    <property type="entry name" value="AKR"/>
</dbReference>
<gene>
    <name evidence="9" type="ORF">F8O02_07290</name>
</gene>
<evidence type="ECO:0000313" key="9">
    <source>
        <dbReference type="EMBL" id="KAB1631737.1"/>
    </source>
</evidence>
<dbReference type="PANTHER" id="PTHR43827">
    <property type="entry name" value="2,5-DIKETO-D-GLUCONIC ACID REDUCTASE"/>
    <property type="match status" value="1"/>
</dbReference>
<dbReference type="GO" id="GO:0016616">
    <property type="term" value="F:oxidoreductase activity, acting on the CH-OH group of donors, NAD or NADP as acceptor"/>
    <property type="evidence" value="ECO:0007669"/>
    <property type="project" value="UniProtKB-ARBA"/>
</dbReference>
<evidence type="ECO:0000256" key="1">
    <source>
        <dbReference type="ARBA" id="ARBA00007905"/>
    </source>
</evidence>
<comment type="caution">
    <text evidence="9">The sequence shown here is derived from an EMBL/GenBank/DDBJ whole genome shotgun (WGS) entry which is preliminary data.</text>
</comment>
<dbReference type="PRINTS" id="PR00069">
    <property type="entry name" value="ALDKETRDTASE"/>
</dbReference>
<protein>
    <submittedName>
        <fullName evidence="9">Aldo/keto reductase</fullName>
    </submittedName>
</protein>
<dbReference type="OrthoDB" id="9804790at2"/>
<dbReference type="Proteomes" id="UP000481339">
    <property type="component" value="Unassembled WGS sequence"/>
</dbReference>
<dbReference type="CDD" id="cd19132">
    <property type="entry name" value="AKR_AKR5D1_E1"/>
    <property type="match status" value="1"/>
</dbReference>
<dbReference type="PROSITE" id="PS00062">
    <property type="entry name" value="ALDOKETO_REDUCTASE_2"/>
    <property type="match status" value="1"/>
</dbReference>
<comment type="similarity">
    <text evidence="1">Belongs to the aldo/keto reductase family.</text>
</comment>
<evidence type="ECO:0000256" key="3">
    <source>
        <dbReference type="ARBA" id="ARBA00023002"/>
    </source>
</evidence>
<feature type="binding site" evidence="5">
    <location>
        <position position="123"/>
    </location>
    <ligand>
        <name>substrate</name>
    </ligand>
</feature>
<dbReference type="Pfam" id="PF00248">
    <property type="entry name" value="Aldo_ket_red"/>
    <property type="match status" value="1"/>
</dbReference>
<reference evidence="9 10" key="1">
    <citation type="submission" date="2019-09" db="EMBL/GenBank/DDBJ databases">
        <title>Phylogeny of genus Pseudoclavibacter and closely related genus.</title>
        <authorList>
            <person name="Li Y."/>
        </authorList>
    </citation>
    <scope>NUCLEOTIDE SEQUENCE [LARGE SCALE GENOMIC DNA]</scope>
    <source>
        <strain evidence="9 10">JCM 16921</strain>
    </source>
</reference>